<name>A0A4P8IYQ7_9BURK</name>
<dbReference type="RefSeq" id="WP_137337243.1">
    <property type="nucleotide sequence ID" value="NZ_CP040078.1"/>
</dbReference>
<dbReference type="PANTHER" id="PTHR46637:SF1">
    <property type="entry name" value="BLL5188 PROTEIN"/>
    <property type="match status" value="1"/>
</dbReference>
<dbReference type="PANTHER" id="PTHR46637">
    <property type="entry name" value="TIS1421-TRANSPOSASE PROTEIN A"/>
    <property type="match status" value="1"/>
</dbReference>
<dbReference type="AlphaFoldDB" id="A0A4P8IYQ7"/>
<feature type="region of interest" description="Disordered" evidence="1">
    <location>
        <begin position="100"/>
        <end position="153"/>
    </location>
</feature>
<sequence>MSFVELTDHEWTLLAPLLDDTPIVSLSRRGRPRVQSRDVANAILWVITTGGPWTRLPAGYPSMPTCRRRYCAWHTDGVLEEMLQILTDAGRILPRRLQWSSQASQVSPRDPHGPESVRDPQPYPENSSVPAPHRVFWSSPGSWRSPSTTSKDA</sequence>
<dbReference type="KEGG" id="tvl:FAZ95_36910"/>
<dbReference type="Pfam" id="PF13340">
    <property type="entry name" value="DUF4096"/>
    <property type="match status" value="1"/>
</dbReference>
<dbReference type="InterPro" id="IPR052909">
    <property type="entry name" value="Transposase_6_like"/>
</dbReference>
<dbReference type="InterPro" id="IPR025161">
    <property type="entry name" value="IS402-like_dom"/>
</dbReference>
<organism evidence="3 4">
    <name type="scientific">Trinickia violacea</name>
    <dbReference type="NCBI Taxonomy" id="2571746"/>
    <lineage>
        <taxon>Bacteria</taxon>
        <taxon>Pseudomonadati</taxon>
        <taxon>Pseudomonadota</taxon>
        <taxon>Betaproteobacteria</taxon>
        <taxon>Burkholderiales</taxon>
        <taxon>Burkholderiaceae</taxon>
        <taxon>Trinickia</taxon>
    </lineage>
</organism>
<feature type="domain" description="Insertion element IS402-like" evidence="2">
    <location>
        <begin position="6"/>
        <end position="82"/>
    </location>
</feature>
<feature type="compositionally biased region" description="Basic and acidic residues" evidence="1">
    <location>
        <begin position="109"/>
        <end position="118"/>
    </location>
</feature>
<dbReference type="Proteomes" id="UP000298656">
    <property type="component" value="Chromosome 2"/>
</dbReference>
<gene>
    <name evidence="3" type="ORF">FAZ95_36910</name>
</gene>
<reference evidence="3 4" key="1">
    <citation type="submission" date="2019-05" db="EMBL/GenBank/DDBJ databases">
        <title>Burkholderia sp. DHOD12, isolated from subtropical forest soil.</title>
        <authorList>
            <person name="Gao Z.-H."/>
            <person name="Qiu L.-H."/>
        </authorList>
    </citation>
    <scope>NUCLEOTIDE SEQUENCE [LARGE SCALE GENOMIC DNA]</scope>
    <source>
        <strain evidence="3 4">DHOD12</strain>
    </source>
</reference>
<dbReference type="EMBL" id="CP040078">
    <property type="protein sequence ID" value="QCP54482.1"/>
    <property type="molecule type" value="Genomic_DNA"/>
</dbReference>
<evidence type="ECO:0000313" key="4">
    <source>
        <dbReference type="Proteomes" id="UP000298656"/>
    </source>
</evidence>
<evidence type="ECO:0000256" key="1">
    <source>
        <dbReference type="SAM" id="MobiDB-lite"/>
    </source>
</evidence>
<protein>
    <submittedName>
        <fullName evidence="3">Transposase</fullName>
    </submittedName>
</protein>
<evidence type="ECO:0000313" key="3">
    <source>
        <dbReference type="EMBL" id="QCP54482.1"/>
    </source>
</evidence>
<evidence type="ECO:0000259" key="2">
    <source>
        <dbReference type="Pfam" id="PF13340"/>
    </source>
</evidence>
<proteinExistence type="predicted"/>
<dbReference type="OrthoDB" id="1551210at2"/>
<keyword evidence="4" id="KW-1185">Reference proteome</keyword>
<accession>A0A4P8IYQ7</accession>
<feature type="compositionally biased region" description="Polar residues" evidence="1">
    <location>
        <begin position="139"/>
        <end position="153"/>
    </location>
</feature>